<evidence type="ECO:0000313" key="2">
    <source>
        <dbReference type="EMBL" id="PFX29424.1"/>
    </source>
</evidence>
<dbReference type="AlphaFoldDB" id="A0A2B4SFH3"/>
<protein>
    <submittedName>
        <fullName evidence="2">Uncharacterized protein</fullName>
    </submittedName>
</protein>
<dbReference type="OrthoDB" id="5976086at2759"/>
<feature type="region of interest" description="Disordered" evidence="1">
    <location>
        <begin position="345"/>
        <end position="380"/>
    </location>
</feature>
<feature type="compositionally biased region" description="Acidic residues" evidence="1">
    <location>
        <begin position="354"/>
        <end position="363"/>
    </location>
</feature>
<evidence type="ECO:0000313" key="3">
    <source>
        <dbReference type="Proteomes" id="UP000225706"/>
    </source>
</evidence>
<proteinExistence type="predicted"/>
<gene>
    <name evidence="2" type="ORF">AWC38_SpisGene5845</name>
</gene>
<name>A0A2B4SFH3_STYPI</name>
<feature type="compositionally biased region" description="Basic and acidic residues" evidence="1">
    <location>
        <begin position="109"/>
        <end position="130"/>
    </location>
</feature>
<feature type="compositionally biased region" description="Basic and acidic residues" evidence="1">
    <location>
        <begin position="364"/>
        <end position="380"/>
    </location>
</feature>
<dbReference type="Proteomes" id="UP000225706">
    <property type="component" value="Unassembled WGS sequence"/>
</dbReference>
<reference evidence="3" key="1">
    <citation type="journal article" date="2017" name="bioRxiv">
        <title>Comparative analysis of the genomes of Stylophora pistillata and Acropora digitifera provides evidence for extensive differences between species of corals.</title>
        <authorList>
            <person name="Voolstra C.R."/>
            <person name="Li Y."/>
            <person name="Liew Y.J."/>
            <person name="Baumgarten S."/>
            <person name="Zoccola D."/>
            <person name="Flot J.-F."/>
            <person name="Tambutte S."/>
            <person name="Allemand D."/>
            <person name="Aranda M."/>
        </authorList>
    </citation>
    <scope>NUCLEOTIDE SEQUENCE [LARGE SCALE GENOMIC DNA]</scope>
</reference>
<organism evidence="2 3">
    <name type="scientific">Stylophora pistillata</name>
    <name type="common">Smooth cauliflower coral</name>
    <dbReference type="NCBI Taxonomy" id="50429"/>
    <lineage>
        <taxon>Eukaryota</taxon>
        <taxon>Metazoa</taxon>
        <taxon>Cnidaria</taxon>
        <taxon>Anthozoa</taxon>
        <taxon>Hexacorallia</taxon>
        <taxon>Scleractinia</taxon>
        <taxon>Astrocoeniina</taxon>
        <taxon>Pocilloporidae</taxon>
        <taxon>Stylophora</taxon>
    </lineage>
</organism>
<feature type="region of interest" description="Disordered" evidence="1">
    <location>
        <begin position="35"/>
        <end position="132"/>
    </location>
</feature>
<accession>A0A2B4SFH3</accession>
<dbReference type="EMBL" id="LSMT01000066">
    <property type="protein sequence ID" value="PFX29424.1"/>
    <property type="molecule type" value="Genomic_DNA"/>
</dbReference>
<keyword evidence="3" id="KW-1185">Reference proteome</keyword>
<comment type="caution">
    <text evidence="2">The sequence shown here is derived from an EMBL/GenBank/DDBJ whole genome shotgun (WGS) entry which is preliminary data.</text>
</comment>
<evidence type="ECO:0000256" key="1">
    <source>
        <dbReference type="SAM" id="MobiDB-lite"/>
    </source>
</evidence>
<feature type="compositionally biased region" description="Basic and acidic residues" evidence="1">
    <location>
        <begin position="47"/>
        <end position="100"/>
    </location>
</feature>
<sequence length="380" mass="42986">MSLQLLCNEVKILNSAEDLRRFLSILKSLKDIEEHAQDDLTNDEEKDEQKYEEKGAERGIKEDAENAKKEAEVEKDANGGREKEDRKGCKIFVEEDVHEGAEEDENDERDPMKELVENAEENSEKDARDAEDVEEDIMGTSISAQLKEQQEKNDEKAVQELQMLQELMVNKVAAATAKMREEALRDTNLPIVAFVDTIEKYSVSVSNVPDEEITKSLKDMFGGNFLGGLIGVIGVALNQFLGNTQVGASEQNDYHIIFSNNSLMRVDVMFYKYEFSSKGIQDKRQNGFCYSTQAAVLDLKKVNPQVLLYGLTRAIGQENIPEAVKELHTLAGFGEELYHVINKLNTEAKKSTTDSDDDPDDREEQIRQPSDEEDHEEHNV</sequence>